<dbReference type="Gene3D" id="3.20.20.70">
    <property type="entry name" value="Aldolase class I"/>
    <property type="match status" value="1"/>
</dbReference>
<dbReference type="PROSITE" id="PS51918">
    <property type="entry name" value="RADICAL_SAM"/>
    <property type="match status" value="1"/>
</dbReference>
<dbReference type="SFLD" id="SFLDG01065">
    <property type="entry name" value="anaerobic_coproporphyrinogen-I"/>
    <property type="match status" value="1"/>
</dbReference>
<dbReference type="CDD" id="cd01335">
    <property type="entry name" value="Radical_SAM"/>
    <property type="match status" value="1"/>
</dbReference>
<dbReference type="PANTHER" id="PTHR13932:SF5">
    <property type="entry name" value="RADICAL S-ADENOSYL METHIONINE DOMAIN-CONTAINING PROTEIN 1, MITOCHONDRIAL"/>
    <property type="match status" value="1"/>
</dbReference>
<dbReference type="SUPFAM" id="SSF102114">
    <property type="entry name" value="Radical SAM enzymes"/>
    <property type="match status" value="1"/>
</dbReference>
<dbReference type="InterPro" id="IPR013785">
    <property type="entry name" value="Aldolase_TIM"/>
</dbReference>
<protein>
    <recommendedName>
        <fullName evidence="1">Heme chaperone HemW</fullName>
    </recommendedName>
</protein>
<dbReference type="EMBL" id="CALYLO010000017">
    <property type="protein sequence ID" value="CAH8249551.1"/>
    <property type="molecule type" value="Genomic_DNA"/>
</dbReference>
<name>A0ABM9GE45_9BACL</name>
<gene>
    <name evidence="7" type="ORF">WJ0W_006736</name>
</gene>
<dbReference type="SFLD" id="SFLDG01082">
    <property type="entry name" value="B12-binding_domain_containing"/>
    <property type="match status" value="1"/>
</dbReference>
<proteinExistence type="predicted"/>
<evidence type="ECO:0000256" key="1">
    <source>
        <dbReference type="ARBA" id="ARBA00017228"/>
    </source>
</evidence>
<keyword evidence="3" id="KW-0479">Metal-binding</keyword>
<dbReference type="SFLD" id="SFLDS00029">
    <property type="entry name" value="Radical_SAM"/>
    <property type="match status" value="1"/>
</dbReference>
<dbReference type="InterPro" id="IPR034505">
    <property type="entry name" value="Coproporphyrinogen-III_oxidase"/>
</dbReference>
<accession>A0ABM9GE45</accession>
<dbReference type="Pfam" id="PF04055">
    <property type="entry name" value="Radical_SAM"/>
    <property type="match status" value="1"/>
</dbReference>
<reference evidence="7" key="1">
    <citation type="submission" date="2022-06" db="EMBL/GenBank/DDBJ databases">
        <authorList>
            <person name="Dietemann V."/>
            <person name="Ory F."/>
            <person name="Dainat B."/>
            <person name="Oberhansli S."/>
        </authorList>
    </citation>
    <scope>NUCLEOTIDE SEQUENCE</scope>
    <source>
        <strain evidence="7">Ena-SAMPLE-TAB-26-04-2022-14:26:32:270-5432</strain>
    </source>
</reference>
<evidence type="ECO:0000256" key="5">
    <source>
        <dbReference type="ARBA" id="ARBA00023014"/>
    </source>
</evidence>
<feature type="domain" description="Radical SAM core" evidence="6">
    <location>
        <begin position="35"/>
        <end position="278"/>
    </location>
</feature>
<dbReference type="RefSeq" id="WP_261948931.1">
    <property type="nucleotide sequence ID" value="NZ_AP031286.1"/>
</dbReference>
<comment type="caution">
    <text evidence="7">The sequence shown here is derived from an EMBL/GenBank/DDBJ whole genome shotgun (WGS) entry which is preliminary data.</text>
</comment>
<evidence type="ECO:0000313" key="7">
    <source>
        <dbReference type="EMBL" id="CAH8249551.1"/>
    </source>
</evidence>
<dbReference type="InterPro" id="IPR007197">
    <property type="entry name" value="rSAM"/>
</dbReference>
<dbReference type="InterPro" id="IPR006638">
    <property type="entry name" value="Elp3/MiaA/NifB-like_rSAM"/>
</dbReference>
<dbReference type="SMART" id="SM00729">
    <property type="entry name" value="Elp3"/>
    <property type="match status" value="1"/>
</dbReference>
<evidence type="ECO:0000256" key="2">
    <source>
        <dbReference type="ARBA" id="ARBA00022691"/>
    </source>
</evidence>
<evidence type="ECO:0000259" key="6">
    <source>
        <dbReference type="PROSITE" id="PS51918"/>
    </source>
</evidence>
<dbReference type="InterPro" id="IPR058240">
    <property type="entry name" value="rSAM_sf"/>
</dbReference>
<keyword evidence="4" id="KW-0408">Iron</keyword>
<dbReference type="PANTHER" id="PTHR13932">
    <property type="entry name" value="COPROPORPHYRINIGEN III OXIDASE"/>
    <property type="match status" value="1"/>
</dbReference>
<evidence type="ECO:0000313" key="8">
    <source>
        <dbReference type="Proteomes" id="UP001154322"/>
    </source>
</evidence>
<evidence type="ECO:0000256" key="4">
    <source>
        <dbReference type="ARBA" id="ARBA00023004"/>
    </source>
</evidence>
<keyword evidence="5" id="KW-0411">Iron-sulfur</keyword>
<keyword evidence="2" id="KW-0949">S-adenosyl-L-methionine</keyword>
<keyword evidence="8" id="KW-1185">Reference proteome</keyword>
<sequence>MFKKKETEHYDYPQVCIFQDTHDENRFRSYLQNERMYNNETSIYIHVPYCKSICVFCNYFKLIWGTTSEEEVEAYVSSVEQEIEYYGSRLPERLKRISGIQFGGGTPTILPEHYMKRILEALRKNFDLSKCSLVSIEGTMDSLIIDDFECVSRLACMGFNRVSFGVQTFTPELRRKYGLVGKIEKFEELCAEFHKTGLTDFNIDLMYNYPEQNPEDVIQNIDKAFELGVTAIDLYSLNVFPETKLYHRYKQRGLWDDFINPEKENAYQMIYQFLKSRDDIHAIMGNTISKRRTAPHNTLSIQLGNNRDYGGSTIGIGPSSRGIIDGYVYKNYADMEKYVNGVKEKGNGISVSQEVSQEEMENRTIVMFPNFMHLNKNEAAALERHREKIDQLIEAGMLIETKDQLVIPKEHGYWVGNMSSMFYSTMQTKKMIKSYFQTRKHGFNLYNQDQMQVKKNEIVNTKGVGN</sequence>
<organism evidence="7 8">
    <name type="scientific">Paenibacillus melissococcoides</name>
    <dbReference type="NCBI Taxonomy" id="2912268"/>
    <lineage>
        <taxon>Bacteria</taxon>
        <taxon>Bacillati</taxon>
        <taxon>Bacillota</taxon>
        <taxon>Bacilli</taxon>
        <taxon>Bacillales</taxon>
        <taxon>Paenibacillaceae</taxon>
        <taxon>Paenibacillus</taxon>
    </lineage>
</organism>
<dbReference type="Proteomes" id="UP001154322">
    <property type="component" value="Unassembled WGS sequence"/>
</dbReference>
<evidence type="ECO:0000256" key="3">
    <source>
        <dbReference type="ARBA" id="ARBA00022723"/>
    </source>
</evidence>